<keyword evidence="1" id="KW-0808">Transferase</keyword>
<dbReference type="InterPro" id="IPR000794">
    <property type="entry name" value="Beta-ketoacyl_synthase"/>
</dbReference>
<organism evidence="3 4">
    <name type="scientific">Tigheibacillus halophilus</name>
    <dbReference type="NCBI Taxonomy" id="361280"/>
    <lineage>
        <taxon>Bacteria</taxon>
        <taxon>Bacillati</taxon>
        <taxon>Bacillota</taxon>
        <taxon>Bacilli</taxon>
        <taxon>Bacillales</taxon>
        <taxon>Bacillaceae</taxon>
        <taxon>Tigheibacillus</taxon>
    </lineage>
</organism>
<dbReference type="PROSITE" id="PS52004">
    <property type="entry name" value="KS3_2"/>
    <property type="match status" value="1"/>
</dbReference>
<accession>A0ABU5C8T4</accession>
<gene>
    <name evidence="3" type="ORF">RWE15_12430</name>
</gene>
<sequence length="91" mass="9548">MAKQIPVSSTKGATGHMMGAGGVTECIACIQAIKKSLVPPTINYDQPDPQCDLDYVPNQSRQADVKAAMSNAFGFGGQNSSLIVGKCDEDE</sequence>
<dbReference type="Proteomes" id="UP001281447">
    <property type="component" value="Unassembled WGS sequence"/>
</dbReference>
<evidence type="ECO:0000313" key="4">
    <source>
        <dbReference type="Proteomes" id="UP001281447"/>
    </source>
</evidence>
<proteinExistence type="predicted"/>
<dbReference type="PANTHER" id="PTHR11712">
    <property type="entry name" value="POLYKETIDE SYNTHASE-RELATED"/>
    <property type="match status" value="1"/>
</dbReference>
<keyword evidence="4" id="KW-1185">Reference proteome</keyword>
<dbReference type="Pfam" id="PF02801">
    <property type="entry name" value="Ketoacyl-synt_C"/>
    <property type="match status" value="1"/>
</dbReference>
<dbReference type="SUPFAM" id="SSF53901">
    <property type="entry name" value="Thiolase-like"/>
    <property type="match status" value="1"/>
</dbReference>
<dbReference type="Gene3D" id="3.40.47.10">
    <property type="match status" value="1"/>
</dbReference>
<dbReference type="InterPro" id="IPR016039">
    <property type="entry name" value="Thiolase-like"/>
</dbReference>
<dbReference type="InterPro" id="IPR020841">
    <property type="entry name" value="PKS_Beta-ketoAc_synthase_dom"/>
</dbReference>
<evidence type="ECO:0000259" key="2">
    <source>
        <dbReference type="PROSITE" id="PS52004"/>
    </source>
</evidence>
<comment type="caution">
    <text evidence="3">The sequence shown here is derived from an EMBL/GenBank/DDBJ whole genome shotgun (WGS) entry which is preliminary data.</text>
</comment>
<evidence type="ECO:0000256" key="1">
    <source>
        <dbReference type="ARBA" id="ARBA00022679"/>
    </source>
</evidence>
<dbReference type="EMBL" id="JAWDIP010000003">
    <property type="protein sequence ID" value="MDY0395077.1"/>
    <property type="molecule type" value="Genomic_DNA"/>
</dbReference>
<dbReference type="PANTHER" id="PTHR11712:SF336">
    <property type="entry name" value="3-OXOACYL-[ACYL-CARRIER-PROTEIN] SYNTHASE, MITOCHONDRIAL"/>
    <property type="match status" value="1"/>
</dbReference>
<evidence type="ECO:0000313" key="3">
    <source>
        <dbReference type="EMBL" id="MDY0395077.1"/>
    </source>
</evidence>
<dbReference type="InterPro" id="IPR014031">
    <property type="entry name" value="Ketoacyl_synth_C"/>
</dbReference>
<name>A0ABU5C8T4_9BACI</name>
<feature type="domain" description="Ketosynthase family 3 (KS3)" evidence="2">
    <location>
        <begin position="1"/>
        <end position="86"/>
    </location>
</feature>
<reference evidence="3 4" key="1">
    <citation type="submission" date="2023-10" db="EMBL/GenBank/DDBJ databases">
        <title>Virgibacillus halophilus 5B73C genome.</title>
        <authorList>
            <person name="Miliotis G."/>
            <person name="Sengupta P."/>
            <person name="Hameed A."/>
            <person name="Chuvochina M."/>
            <person name="Mcdonagh F."/>
            <person name="Simpson A.C."/>
            <person name="Singh N.K."/>
            <person name="Rekha P.D."/>
            <person name="Raman K."/>
            <person name="Hugenholtz P."/>
            <person name="Venkateswaran K."/>
        </authorList>
    </citation>
    <scope>NUCLEOTIDE SEQUENCE [LARGE SCALE GENOMIC DNA]</scope>
    <source>
        <strain evidence="3 4">5B73C</strain>
    </source>
</reference>
<protein>
    <recommendedName>
        <fullName evidence="2">Ketosynthase family 3 (KS3) domain-containing protein</fullName>
    </recommendedName>
</protein>